<organism evidence="4 5">
    <name type="scientific">Cordylochernes scorpioides</name>
    <dbReference type="NCBI Taxonomy" id="51811"/>
    <lineage>
        <taxon>Eukaryota</taxon>
        <taxon>Metazoa</taxon>
        <taxon>Ecdysozoa</taxon>
        <taxon>Arthropoda</taxon>
        <taxon>Chelicerata</taxon>
        <taxon>Arachnida</taxon>
        <taxon>Pseudoscorpiones</taxon>
        <taxon>Cheliferoidea</taxon>
        <taxon>Chernetidae</taxon>
        <taxon>Cordylochernes</taxon>
    </lineage>
</organism>
<dbReference type="EMBL" id="CP092869">
    <property type="protein sequence ID" value="UYV70519.1"/>
    <property type="molecule type" value="Genomic_DNA"/>
</dbReference>
<evidence type="ECO:0000313" key="5">
    <source>
        <dbReference type="Proteomes" id="UP001235939"/>
    </source>
</evidence>
<accession>A0ABY6KP90</accession>
<dbReference type="Gene3D" id="3.30.420.10">
    <property type="entry name" value="Ribonuclease H-like superfamily/Ribonuclease H"/>
    <property type="match status" value="1"/>
</dbReference>
<dbReference type="SMART" id="SM00674">
    <property type="entry name" value="CENPB"/>
    <property type="match status" value="1"/>
</dbReference>
<dbReference type="InterPro" id="IPR009057">
    <property type="entry name" value="Homeodomain-like_sf"/>
</dbReference>
<dbReference type="Pfam" id="PF03221">
    <property type="entry name" value="HTH_Tnp_Tc5"/>
    <property type="match status" value="1"/>
</dbReference>
<dbReference type="InterPro" id="IPR004875">
    <property type="entry name" value="DDE_SF_endonuclease_dom"/>
</dbReference>
<keyword evidence="5" id="KW-1185">Reference proteome</keyword>
<evidence type="ECO:0000256" key="1">
    <source>
        <dbReference type="ARBA" id="ARBA00004123"/>
    </source>
</evidence>
<protein>
    <recommendedName>
        <fullName evidence="3">HTH CENPB-type domain-containing protein</fullName>
    </recommendedName>
</protein>
<evidence type="ECO:0000256" key="2">
    <source>
        <dbReference type="ARBA" id="ARBA00023125"/>
    </source>
</evidence>
<sequence>MYRISIPTNNCQGGRRRSRDIIRVDSIDNEGHLGVRRLNAVLVPKDLTFDKKNARKETASLNLEATTDDPELLKRVITGDETWIYGFDSETTQQVSEWRFKNEPRPKKARKASSKVKVMLTVFFDYQDIVHHEFQQQGSTINADSYLGVLRNTQPLCSPNPLQSRFGPLRLLPFWKAQKKKLKGRKFQSIEEIKVESKKAMKAIPKTDYQSQVNKEYIEFTSMALDQVTSTVIKPNDIFRLMFLRLQAENNLLTCGGVCMETSEALHWTRQQQQQQGKCKYLAPVAFIASQVNREYIEVTSLALDQVTSPDISPSDIFRLMFLRLQAENNLLTCGGVIPPRAKAKTSFQDDDVPIDDTTTKPLFTPQEKGRKGTRDKVPRLRWNLWQKHIRSIFIFASIAFSASQVNKEYLEVTSMALDQVTSTVIRPNDIFRLMFLRFQAENNLLTCGGVYDLDFSQVENPLYENVDKAVNIWYESQRLSGVPIRGIELQTAASHFASKLNNTTFKASGGWLSRYRARHNLKNKRVVGEAFSADEDAANRFKDDFHKLMTDKKYELFQIYNADETGVYWKSLPDNSQVKNANSASGHKQSKDRLSVLLCANADASHKNVLAVVGKSKRPRAIKNIIDRLPVHYYSSHKAWFNQSIFSEWFFKRFINEVRNFQENKLRVAPDQVKALLLVDNSPAHPTELISNDGNIKCKFLPPNTTSVLQPMD</sequence>
<evidence type="ECO:0000259" key="3">
    <source>
        <dbReference type="PROSITE" id="PS51253"/>
    </source>
</evidence>
<name>A0ABY6KP90_9ARAC</name>
<proteinExistence type="predicted"/>
<evidence type="ECO:0000313" key="4">
    <source>
        <dbReference type="EMBL" id="UYV70519.1"/>
    </source>
</evidence>
<feature type="domain" description="HTH CENPB-type" evidence="3">
    <location>
        <begin position="455"/>
        <end position="526"/>
    </location>
</feature>
<dbReference type="InterPro" id="IPR006600">
    <property type="entry name" value="HTH_CenpB_DNA-bd_dom"/>
</dbReference>
<dbReference type="InterPro" id="IPR001888">
    <property type="entry name" value="Transposase_1"/>
</dbReference>
<dbReference type="Pfam" id="PF01359">
    <property type="entry name" value="Transposase_1"/>
    <property type="match status" value="1"/>
</dbReference>
<reference evidence="4 5" key="1">
    <citation type="submission" date="2022-01" db="EMBL/GenBank/DDBJ databases">
        <title>A chromosomal length assembly of Cordylochernes scorpioides.</title>
        <authorList>
            <person name="Zeh D."/>
            <person name="Zeh J."/>
        </authorList>
    </citation>
    <scope>NUCLEOTIDE SEQUENCE [LARGE SCALE GENOMIC DNA]</scope>
    <source>
        <strain evidence="4">IN4F17</strain>
        <tissue evidence="4">Whole Body</tissue>
    </source>
</reference>
<dbReference type="Proteomes" id="UP001235939">
    <property type="component" value="Chromosome 07"/>
</dbReference>
<gene>
    <name evidence="4" type="ORF">LAZ67_7003393</name>
</gene>
<dbReference type="Pfam" id="PF03184">
    <property type="entry name" value="DDE_1"/>
    <property type="match status" value="1"/>
</dbReference>
<dbReference type="InterPro" id="IPR036397">
    <property type="entry name" value="RNaseH_sf"/>
</dbReference>
<comment type="subcellular location">
    <subcellularLocation>
        <location evidence="1">Nucleus</location>
    </subcellularLocation>
</comment>
<dbReference type="PROSITE" id="PS51253">
    <property type="entry name" value="HTH_CENPB"/>
    <property type="match status" value="1"/>
</dbReference>
<dbReference type="SUPFAM" id="SSF46689">
    <property type="entry name" value="Homeodomain-like"/>
    <property type="match status" value="1"/>
</dbReference>
<dbReference type="PANTHER" id="PTHR19303">
    <property type="entry name" value="TRANSPOSON"/>
    <property type="match status" value="1"/>
</dbReference>
<keyword evidence="2" id="KW-0238">DNA-binding</keyword>
<dbReference type="InterPro" id="IPR050863">
    <property type="entry name" value="CenT-Element_Derived"/>
</dbReference>
<dbReference type="Gene3D" id="1.10.10.60">
    <property type="entry name" value="Homeodomain-like"/>
    <property type="match status" value="1"/>
</dbReference>
<dbReference type="PANTHER" id="PTHR19303:SF17">
    <property type="entry name" value="TIGGER TRANSPOSABLE ELEMENT-DERIVED PROTEIN 7"/>
    <property type="match status" value="1"/>
</dbReference>